<feature type="compositionally biased region" description="Low complexity" evidence="1">
    <location>
        <begin position="58"/>
        <end position="69"/>
    </location>
</feature>
<accession>A0ABQ9Y1B7</accession>
<feature type="region of interest" description="Disordered" evidence="1">
    <location>
        <begin position="54"/>
        <end position="91"/>
    </location>
</feature>
<comment type="caution">
    <text evidence="2">The sequence shown here is derived from an EMBL/GenBank/DDBJ whole genome shotgun (WGS) entry which is preliminary data.</text>
</comment>
<gene>
    <name evidence="2" type="ORF">BLNAU_7641</name>
</gene>
<dbReference type="Proteomes" id="UP001281761">
    <property type="component" value="Unassembled WGS sequence"/>
</dbReference>
<name>A0ABQ9Y1B7_9EUKA</name>
<keyword evidence="3" id="KW-1185">Reference proteome</keyword>
<evidence type="ECO:0000313" key="2">
    <source>
        <dbReference type="EMBL" id="KAK2957484.1"/>
    </source>
</evidence>
<dbReference type="EMBL" id="JARBJD010000046">
    <property type="protein sequence ID" value="KAK2957484.1"/>
    <property type="molecule type" value="Genomic_DNA"/>
</dbReference>
<protein>
    <submittedName>
        <fullName evidence="2">Uncharacterized protein</fullName>
    </submittedName>
</protein>
<sequence length="122" mass="13627">MCRFHPFLVARTQKERETERLVTNLAVKFIAQQEAFHRSELDAMAAHVDTKKEEVVEAPVAKPKAGQKAPPKKEEVPPTPTAETPKQEKPAAIVFTSGMFSSDEDELFTPHFLPSAANEELQ</sequence>
<proteinExistence type="predicted"/>
<organism evidence="2 3">
    <name type="scientific">Blattamonas nauphoetae</name>
    <dbReference type="NCBI Taxonomy" id="2049346"/>
    <lineage>
        <taxon>Eukaryota</taxon>
        <taxon>Metamonada</taxon>
        <taxon>Preaxostyla</taxon>
        <taxon>Oxymonadida</taxon>
        <taxon>Blattamonas</taxon>
    </lineage>
</organism>
<evidence type="ECO:0000256" key="1">
    <source>
        <dbReference type="SAM" id="MobiDB-lite"/>
    </source>
</evidence>
<evidence type="ECO:0000313" key="3">
    <source>
        <dbReference type="Proteomes" id="UP001281761"/>
    </source>
</evidence>
<reference evidence="2 3" key="1">
    <citation type="journal article" date="2022" name="bioRxiv">
        <title>Genomics of Preaxostyla Flagellates Illuminates Evolutionary Transitions and the Path Towards Mitochondrial Loss.</title>
        <authorList>
            <person name="Novak L.V.F."/>
            <person name="Treitli S.C."/>
            <person name="Pyrih J."/>
            <person name="Halakuc P."/>
            <person name="Pipaliya S.V."/>
            <person name="Vacek V."/>
            <person name="Brzon O."/>
            <person name="Soukal P."/>
            <person name="Eme L."/>
            <person name="Dacks J.B."/>
            <person name="Karnkowska A."/>
            <person name="Elias M."/>
            <person name="Hampl V."/>
        </authorList>
    </citation>
    <scope>NUCLEOTIDE SEQUENCE [LARGE SCALE GENOMIC DNA]</scope>
    <source>
        <strain evidence="2">NAU3</strain>
        <tissue evidence="2">Gut</tissue>
    </source>
</reference>